<dbReference type="EMBL" id="BMAO01004650">
    <property type="protein sequence ID" value="GFQ96098.1"/>
    <property type="molecule type" value="Genomic_DNA"/>
</dbReference>
<sequence length="77" mass="9169">MPNHYWFSSEPFFDYPKVHYGFPSICPLPFVNAYPSPLFQQDEALATPRSHRHYGVTCSIVMSVTHRKRMGFYWSFY</sequence>
<dbReference type="AlphaFoldDB" id="A0A8X6G5J5"/>
<evidence type="ECO:0000313" key="2">
    <source>
        <dbReference type="Proteomes" id="UP000887116"/>
    </source>
</evidence>
<comment type="caution">
    <text evidence="1">The sequence shown here is derived from an EMBL/GenBank/DDBJ whole genome shotgun (WGS) entry which is preliminary data.</text>
</comment>
<evidence type="ECO:0000313" key="1">
    <source>
        <dbReference type="EMBL" id="GFQ96098.1"/>
    </source>
</evidence>
<protein>
    <submittedName>
        <fullName evidence="1">Uncharacterized protein</fullName>
    </submittedName>
</protein>
<proteinExistence type="predicted"/>
<name>A0A8X6G5J5_TRICU</name>
<reference evidence="1" key="1">
    <citation type="submission" date="2020-07" db="EMBL/GenBank/DDBJ databases">
        <title>Multicomponent nature underlies the extraordinary mechanical properties of spider dragline silk.</title>
        <authorList>
            <person name="Kono N."/>
            <person name="Nakamura H."/>
            <person name="Mori M."/>
            <person name="Yoshida Y."/>
            <person name="Ohtoshi R."/>
            <person name="Malay A.D."/>
            <person name="Moran D.A.P."/>
            <person name="Tomita M."/>
            <person name="Numata K."/>
            <person name="Arakawa K."/>
        </authorList>
    </citation>
    <scope>NUCLEOTIDE SEQUENCE</scope>
</reference>
<organism evidence="1 2">
    <name type="scientific">Trichonephila clavata</name>
    <name type="common">Joro spider</name>
    <name type="synonym">Nephila clavata</name>
    <dbReference type="NCBI Taxonomy" id="2740835"/>
    <lineage>
        <taxon>Eukaryota</taxon>
        <taxon>Metazoa</taxon>
        <taxon>Ecdysozoa</taxon>
        <taxon>Arthropoda</taxon>
        <taxon>Chelicerata</taxon>
        <taxon>Arachnida</taxon>
        <taxon>Araneae</taxon>
        <taxon>Araneomorphae</taxon>
        <taxon>Entelegynae</taxon>
        <taxon>Araneoidea</taxon>
        <taxon>Nephilidae</taxon>
        <taxon>Trichonephila</taxon>
    </lineage>
</organism>
<accession>A0A8X6G5J5</accession>
<keyword evidence="2" id="KW-1185">Reference proteome</keyword>
<dbReference type="Proteomes" id="UP000887116">
    <property type="component" value="Unassembled WGS sequence"/>
</dbReference>
<gene>
    <name evidence="1" type="ORF">TNCT_179581</name>
</gene>